<gene>
    <name evidence="1" type="ORF">GCM10007108_15310</name>
</gene>
<keyword evidence="2" id="KW-1185">Reference proteome</keyword>
<reference evidence="1" key="1">
    <citation type="journal article" date="2014" name="Int. J. Syst. Evol. Microbiol.">
        <title>Complete genome sequence of Corynebacterium casei LMG S-19264T (=DSM 44701T), isolated from a smear-ripened cheese.</title>
        <authorList>
            <consortium name="US DOE Joint Genome Institute (JGI-PGF)"/>
            <person name="Walter F."/>
            <person name="Albersmeier A."/>
            <person name="Kalinowski J."/>
            <person name="Ruckert C."/>
        </authorList>
    </citation>
    <scope>NUCLEOTIDE SEQUENCE</scope>
    <source>
        <strain evidence="1">JCM 13583</strain>
    </source>
</reference>
<sequence>MEQSGEEAMRSVMRAVEQHPKLTGKVRMCQGEQCQSEVERAISDGSILIMLEPRGPEPLFRRLYLVRSPALILCGRHSTVSETVKCQRFHDLIEGSEIAYTNGLSGKAMEQIFTHVNNFLTRVLEEVGHGDTGQVL</sequence>
<dbReference type="RefSeq" id="WP_188681664.1">
    <property type="nucleotide sequence ID" value="NZ_BMNY01000003.1"/>
</dbReference>
<dbReference type="EMBL" id="BMNY01000003">
    <property type="protein sequence ID" value="GGM78063.1"/>
    <property type="molecule type" value="Genomic_DNA"/>
</dbReference>
<proteinExistence type="predicted"/>
<reference evidence="1" key="2">
    <citation type="submission" date="2022-09" db="EMBL/GenBank/DDBJ databases">
        <authorList>
            <person name="Sun Q."/>
            <person name="Ohkuma M."/>
        </authorList>
    </citation>
    <scope>NUCLEOTIDE SEQUENCE</scope>
    <source>
        <strain evidence="1">JCM 13583</strain>
    </source>
</reference>
<dbReference type="Proteomes" id="UP000632195">
    <property type="component" value="Unassembled WGS sequence"/>
</dbReference>
<evidence type="ECO:0000313" key="1">
    <source>
        <dbReference type="EMBL" id="GGM78063.1"/>
    </source>
</evidence>
<organism evidence="1 2">
    <name type="scientific">Thermogymnomonas acidicola</name>
    <dbReference type="NCBI Taxonomy" id="399579"/>
    <lineage>
        <taxon>Archaea</taxon>
        <taxon>Methanobacteriati</taxon>
        <taxon>Thermoplasmatota</taxon>
        <taxon>Thermoplasmata</taxon>
        <taxon>Thermoplasmatales</taxon>
        <taxon>Thermogymnomonas</taxon>
    </lineage>
</organism>
<protein>
    <submittedName>
        <fullName evidence="1">Uncharacterized protein</fullName>
    </submittedName>
</protein>
<evidence type="ECO:0000313" key="2">
    <source>
        <dbReference type="Proteomes" id="UP000632195"/>
    </source>
</evidence>
<accession>A0AA37BSB7</accession>
<comment type="caution">
    <text evidence="1">The sequence shown here is derived from an EMBL/GenBank/DDBJ whole genome shotgun (WGS) entry which is preliminary data.</text>
</comment>
<dbReference type="AlphaFoldDB" id="A0AA37BSB7"/>
<name>A0AA37BSB7_9ARCH</name>